<name>R0G148_9BRAS</name>
<comment type="similarity">
    <text evidence="2">Belongs to the DEFL family.</text>
</comment>
<dbReference type="STRING" id="81985.R0G148"/>
<evidence type="ECO:0000256" key="3">
    <source>
        <dbReference type="ARBA" id="ARBA00022525"/>
    </source>
</evidence>
<accession>R0G148</accession>
<proteinExistence type="inferred from homology"/>
<evidence type="ECO:0000256" key="1">
    <source>
        <dbReference type="ARBA" id="ARBA00004613"/>
    </source>
</evidence>
<dbReference type="EMBL" id="KB870808">
    <property type="protein sequence ID" value="EOA29107.1"/>
    <property type="molecule type" value="Genomic_DNA"/>
</dbReference>
<keyword evidence="5" id="KW-0295">Fungicide</keyword>
<evidence type="ECO:0000256" key="6">
    <source>
        <dbReference type="ARBA" id="ARBA00022729"/>
    </source>
</evidence>
<sequence>MMKKPFQLSFTVMIIFTILVLGVVANEELGKQKKQCSEILTKSNCVKEKCESMCVKKRKVGACLCTPSKNCLCYYFC</sequence>
<dbReference type="AlphaFoldDB" id="R0G148"/>
<evidence type="ECO:0000256" key="4">
    <source>
        <dbReference type="ARBA" id="ARBA00022529"/>
    </source>
</evidence>
<evidence type="ECO:0000313" key="10">
    <source>
        <dbReference type="EMBL" id="EOA29107.1"/>
    </source>
</evidence>
<gene>
    <name evidence="10" type="ORF">CARUB_v10025374mg</name>
</gene>
<protein>
    <recommendedName>
        <fullName evidence="12">Knottin scorpion toxin-like domain-containing protein</fullName>
    </recommendedName>
</protein>
<dbReference type="GO" id="GO:0031640">
    <property type="term" value="P:killing of cells of another organism"/>
    <property type="evidence" value="ECO:0007669"/>
    <property type="project" value="UniProtKB-KW"/>
</dbReference>
<reference evidence="11" key="1">
    <citation type="journal article" date="2013" name="Nat. Genet.">
        <title>The Capsella rubella genome and the genomic consequences of rapid mating system evolution.</title>
        <authorList>
            <person name="Slotte T."/>
            <person name="Hazzouri K.M."/>
            <person name="Agren J.A."/>
            <person name="Koenig D."/>
            <person name="Maumus F."/>
            <person name="Guo Y.L."/>
            <person name="Steige K."/>
            <person name="Platts A.E."/>
            <person name="Escobar J.S."/>
            <person name="Newman L.K."/>
            <person name="Wang W."/>
            <person name="Mandakova T."/>
            <person name="Vello E."/>
            <person name="Smith L.M."/>
            <person name="Henz S.R."/>
            <person name="Steffen J."/>
            <person name="Takuno S."/>
            <person name="Brandvain Y."/>
            <person name="Coop G."/>
            <person name="Andolfatto P."/>
            <person name="Hu T.T."/>
            <person name="Blanchette M."/>
            <person name="Clark R.M."/>
            <person name="Quesneville H."/>
            <person name="Nordborg M."/>
            <person name="Gaut B.S."/>
            <person name="Lysak M.A."/>
            <person name="Jenkins J."/>
            <person name="Grimwood J."/>
            <person name="Chapman J."/>
            <person name="Prochnik S."/>
            <person name="Shu S."/>
            <person name="Rokhsar D."/>
            <person name="Schmutz J."/>
            <person name="Weigel D."/>
            <person name="Wright S.I."/>
        </authorList>
    </citation>
    <scope>NUCLEOTIDE SEQUENCE [LARGE SCALE GENOMIC DNA]</scope>
    <source>
        <strain evidence="11">cv. Monte Gargano</strain>
    </source>
</reference>
<keyword evidence="7" id="KW-0611">Plant defense</keyword>
<dbReference type="Pfam" id="PF07333">
    <property type="entry name" value="SLR1-BP"/>
    <property type="match status" value="1"/>
</dbReference>
<organism evidence="10 11">
    <name type="scientific">Capsella rubella</name>
    <dbReference type="NCBI Taxonomy" id="81985"/>
    <lineage>
        <taxon>Eukaryota</taxon>
        <taxon>Viridiplantae</taxon>
        <taxon>Streptophyta</taxon>
        <taxon>Embryophyta</taxon>
        <taxon>Tracheophyta</taxon>
        <taxon>Spermatophyta</taxon>
        <taxon>Magnoliopsida</taxon>
        <taxon>eudicotyledons</taxon>
        <taxon>Gunneridae</taxon>
        <taxon>Pentapetalae</taxon>
        <taxon>rosids</taxon>
        <taxon>malvids</taxon>
        <taxon>Brassicales</taxon>
        <taxon>Brassicaceae</taxon>
        <taxon>Camelineae</taxon>
        <taxon>Capsella</taxon>
    </lineage>
</organism>
<dbReference type="GO" id="GO:0005576">
    <property type="term" value="C:extracellular region"/>
    <property type="evidence" value="ECO:0007669"/>
    <property type="project" value="UniProtKB-SubCell"/>
</dbReference>
<keyword evidence="11" id="KW-1185">Reference proteome</keyword>
<dbReference type="KEGG" id="crb:17889982"/>
<dbReference type="PANTHER" id="PTHR34783:SF1">
    <property type="entry name" value="DEFENSIN-LIKE PROTEIN 144-RELATED"/>
    <property type="match status" value="1"/>
</dbReference>
<keyword evidence="4" id="KW-0929">Antimicrobial</keyword>
<comment type="subcellular location">
    <subcellularLocation>
        <location evidence="1">Secreted</location>
    </subcellularLocation>
</comment>
<evidence type="ECO:0000256" key="7">
    <source>
        <dbReference type="ARBA" id="ARBA00022821"/>
    </source>
</evidence>
<evidence type="ECO:0000256" key="9">
    <source>
        <dbReference type="SAM" id="SignalP"/>
    </source>
</evidence>
<feature type="signal peptide" evidence="9">
    <location>
        <begin position="1"/>
        <end position="25"/>
    </location>
</feature>
<feature type="chain" id="PRO_5004350815" description="Knottin scorpion toxin-like domain-containing protein" evidence="9">
    <location>
        <begin position="26"/>
        <end position="77"/>
    </location>
</feature>
<evidence type="ECO:0000256" key="2">
    <source>
        <dbReference type="ARBA" id="ARBA00006722"/>
    </source>
</evidence>
<dbReference type="PANTHER" id="PTHR34783">
    <property type="entry name" value="DEFENSIN-LIKE PROTEIN 144-RELATED"/>
    <property type="match status" value="1"/>
</dbReference>
<dbReference type="OrthoDB" id="1095584at2759"/>
<evidence type="ECO:0000313" key="11">
    <source>
        <dbReference type="Proteomes" id="UP000029121"/>
    </source>
</evidence>
<keyword evidence="8" id="KW-1015">Disulfide bond</keyword>
<keyword evidence="3" id="KW-0964">Secreted</keyword>
<dbReference type="InterPro" id="IPR010851">
    <property type="entry name" value="DEFL"/>
</dbReference>
<dbReference type="Proteomes" id="UP000029121">
    <property type="component" value="Unassembled WGS sequence"/>
</dbReference>
<keyword evidence="6 9" id="KW-0732">Signal</keyword>
<evidence type="ECO:0008006" key="12">
    <source>
        <dbReference type="Google" id="ProtNLM"/>
    </source>
</evidence>
<dbReference type="GO" id="GO:0050832">
    <property type="term" value="P:defense response to fungus"/>
    <property type="evidence" value="ECO:0007669"/>
    <property type="project" value="UniProtKB-KW"/>
</dbReference>
<evidence type="ECO:0000256" key="8">
    <source>
        <dbReference type="ARBA" id="ARBA00023157"/>
    </source>
</evidence>
<evidence type="ECO:0000256" key="5">
    <source>
        <dbReference type="ARBA" id="ARBA00022577"/>
    </source>
</evidence>